<keyword evidence="9 11" id="KW-0472">Membrane</keyword>
<reference evidence="12" key="2">
    <citation type="submission" date="2017-10" db="EMBL/GenBank/DDBJ databases">
        <title>Ladona fulva Genome sequencing and assembly.</title>
        <authorList>
            <person name="Murali S."/>
            <person name="Richards S."/>
            <person name="Bandaranaike D."/>
            <person name="Bellair M."/>
            <person name="Blankenburg K."/>
            <person name="Chao H."/>
            <person name="Dinh H."/>
            <person name="Doddapaneni H."/>
            <person name="Dugan-Rocha S."/>
            <person name="Elkadiri S."/>
            <person name="Gnanaolivu R."/>
            <person name="Hernandez B."/>
            <person name="Skinner E."/>
            <person name="Javaid M."/>
            <person name="Lee S."/>
            <person name="Li M."/>
            <person name="Ming W."/>
            <person name="Munidasa M."/>
            <person name="Muniz J."/>
            <person name="Nguyen L."/>
            <person name="Hughes D."/>
            <person name="Osuji N."/>
            <person name="Pu L.-L."/>
            <person name="Puazo M."/>
            <person name="Qu C."/>
            <person name="Quiroz J."/>
            <person name="Raj R."/>
            <person name="Weissenberger G."/>
            <person name="Xin Y."/>
            <person name="Zou X."/>
            <person name="Han Y."/>
            <person name="Worley K."/>
            <person name="Muzny D."/>
            <person name="Gibbs R."/>
        </authorList>
    </citation>
    <scope>NUCLEOTIDE SEQUENCE</scope>
    <source>
        <strain evidence="12">Sampled in the wild</strain>
    </source>
</reference>
<dbReference type="PROSITE" id="PS50283">
    <property type="entry name" value="NA_SOLUT_SYMP_3"/>
    <property type="match status" value="1"/>
</dbReference>
<gene>
    <name evidence="12" type="ORF">J437_LFUL009586</name>
</gene>
<evidence type="ECO:0000256" key="6">
    <source>
        <dbReference type="ARBA" id="ARBA00022989"/>
    </source>
</evidence>
<accession>A0A8K0P126</accession>
<comment type="similarity">
    <text evidence="2">Belongs to the sodium:solute symporter (SSF) (TC 2.A.21) family.</text>
</comment>
<dbReference type="GO" id="GO:0015293">
    <property type="term" value="F:symporter activity"/>
    <property type="evidence" value="ECO:0007669"/>
    <property type="project" value="TreeGrafter"/>
</dbReference>
<dbReference type="Gene3D" id="1.20.1730.10">
    <property type="entry name" value="Sodium/glucose cotransporter"/>
    <property type="match status" value="1"/>
</dbReference>
<dbReference type="InterPro" id="IPR001734">
    <property type="entry name" value="Na/solute_symporter"/>
</dbReference>
<dbReference type="GO" id="GO:0005886">
    <property type="term" value="C:plasma membrane"/>
    <property type="evidence" value="ECO:0007669"/>
    <property type="project" value="UniProtKB-SubCell"/>
</dbReference>
<keyword evidence="3" id="KW-0813">Transport</keyword>
<comment type="subcellular location">
    <subcellularLocation>
        <location evidence="1">Cell membrane</location>
        <topology evidence="1">Multi-pass membrane protein</topology>
    </subcellularLocation>
</comment>
<comment type="caution">
    <text evidence="12">The sequence shown here is derived from an EMBL/GenBank/DDBJ whole genome shotgun (WGS) entry which is preliminary data.</text>
</comment>
<keyword evidence="6 11" id="KW-1133">Transmembrane helix</keyword>
<reference evidence="12" key="1">
    <citation type="submission" date="2013-04" db="EMBL/GenBank/DDBJ databases">
        <authorList>
            <person name="Qu J."/>
            <person name="Murali S.C."/>
            <person name="Bandaranaike D."/>
            <person name="Bellair M."/>
            <person name="Blankenburg K."/>
            <person name="Chao H."/>
            <person name="Dinh H."/>
            <person name="Doddapaneni H."/>
            <person name="Downs B."/>
            <person name="Dugan-Rocha S."/>
            <person name="Elkadiri S."/>
            <person name="Gnanaolivu R.D."/>
            <person name="Hernandez B."/>
            <person name="Javaid M."/>
            <person name="Jayaseelan J.C."/>
            <person name="Lee S."/>
            <person name="Li M."/>
            <person name="Ming W."/>
            <person name="Munidasa M."/>
            <person name="Muniz J."/>
            <person name="Nguyen L."/>
            <person name="Ongeri F."/>
            <person name="Osuji N."/>
            <person name="Pu L.-L."/>
            <person name="Puazo M."/>
            <person name="Qu C."/>
            <person name="Quiroz J."/>
            <person name="Raj R."/>
            <person name="Weissenberger G."/>
            <person name="Xin Y."/>
            <person name="Zou X."/>
            <person name="Han Y."/>
            <person name="Richards S."/>
            <person name="Worley K."/>
            <person name="Muzny D."/>
            <person name="Gibbs R."/>
        </authorList>
    </citation>
    <scope>NUCLEOTIDE SEQUENCE</scope>
    <source>
        <strain evidence="12">Sampled in the wild</strain>
    </source>
</reference>
<dbReference type="Proteomes" id="UP000792457">
    <property type="component" value="Unassembled WGS sequence"/>
</dbReference>
<evidence type="ECO:0000256" key="10">
    <source>
        <dbReference type="ARBA" id="ARBA00023201"/>
    </source>
</evidence>
<evidence type="ECO:0000256" key="8">
    <source>
        <dbReference type="ARBA" id="ARBA00023065"/>
    </source>
</evidence>
<dbReference type="GO" id="GO:0006814">
    <property type="term" value="P:sodium ion transport"/>
    <property type="evidence" value="ECO:0007669"/>
    <property type="project" value="UniProtKB-KW"/>
</dbReference>
<feature type="transmembrane region" description="Helical" evidence="11">
    <location>
        <begin position="47"/>
        <end position="72"/>
    </location>
</feature>
<dbReference type="InterPro" id="IPR051163">
    <property type="entry name" value="Sodium:Solute_Symporter_SSF"/>
</dbReference>
<keyword evidence="13" id="KW-1185">Reference proteome</keyword>
<evidence type="ECO:0000256" key="4">
    <source>
        <dbReference type="ARBA" id="ARBA00022475"/>
    </source>
</evidence>
<evidence type="ECO:0000256" key="1">
    <source>
        <dbReference type="ARBA" id="ARBA00004651"/>
    </source>
</evidence>
<dbReference type="EMBL" id="KZ308411">
    <property type="protein sequence ID" value="KAG8229117.1"/>
    <property type="molecule type" value="Genomic_DNA"/>
</dbReference>
<dbReference type="AlphaFoldDB" id="A0A8K0P126"/>
<evidence type="ECO:0000256" key="7">
    <source>
        <dbReference type="ARBA" id="ARBA00023053"/>
    </source>
</evidence>
<keyword evidence="7" id="KW-0915">Sodium</keyword>
<sequence length="297" mass="32056">MIVAFNFGVNLIYAISLYAGLLMYASYHNCDLVSVKAIKSADQILPYFVMNVANTIPGLPGLFMAGVFSAALSSMSTGLNSMAGVLYEDFIEPFLKVKISEERASLMMKIISVVFGVICVGMVFIVENLGAVVQGTLIGGITGMIVMGFICFGTQASIASGQIKFEKKPFTTDGCSSILQMDNFTLNEVLNSSINILPTLTESASDEPPFRIFHLSYTLYTLFGLIISTSVGLIASAVTGFTDLSDLDVILLSPVMRPLFAGRCKGGNQKVRRKMPESVEVIKEKDEALNLLSNNQS</sequence>
<protein>
    <recommendedName>
        <fullName evidence="14">Sodium-coupled monocarboxylate transporter 1</fullName>
    </recommendedName>
</protein>
<dbReference type="PANTHER" id="PTHR42985">
    <property type="entry name" value="SODIUM-COUPLED MONOCARBOXYLATE TRANSPORTER"/>
    <property type="match status" value="1"/>
</dbReference>
<proteinExistence type="inferred from homology"/>
<keyword evidence="10" id="KW-0739">Sodium transport</keyword>
<evidence type="ECO:0000256" key="5">
    <source>
        <dbReference type="ARBA" id="ARBA00022692"/>
    </source>
</evidence>
<name>A0A8K0P126_LADFU</name>
<keyword evidence="5 11" id="KW-0812">Transmembrane</keyword>
<evidence type="ECO:0000256" key="3">
    <source>
        <dbReference type="ARBA" id="ARBA00022448"/>
    </source>
</evidence>
<evidence type="ECO:0000313" key="13">
    <source>
        <dbReference type="Proteomes" id="UP000792457"/>
    </source>
</evidence>
<feature type="transmembrane region" description="Helical" evidence="11">
    <location>
        <begin position="137"/>
        <end position="158"/>
    </location>
</feature>
<evidence type="ECO:0000256" key="9">
    <source>
        <dbReference type="ARBA" id="ARBA00023136"/>
    </source>
</evidence>
<dbReference type="OrthoDB" id="6132759at2759"/>
<evidence type="ECO:0000256" key="2">
    <source>
        <dbReference type="ARBA" id="ARBA00006434"/>
    </source>
</evidence>
<evidence type="ECO:0000256" key="11">
    <source>
        <dbReference type="SAM" id="Phobius"/>
    </source>
</evidence>
<dbReference type="InterPro" id="IPR038377">
    <property type="entry name" value="Na/Glc_symporter_sf"/>
</dbReference>
<keyword evidence="8" id="KW-0406">Ion transport</keyword>
<feature type="transmembrane region" description="Helical" evidence="11">
    <location>
        <begin position="7"/>
        <end position="27"/>
    </location>
</feature>
<dbReference type="PANTHER" id="PTHR42985:SF39">
    <property type="entry name" value="GH10366P"/>
    <property type="match status" value="1"/>
</dbReference>
<evidence type="ECO:0008006" key="14">
    <source>
        <dbReference type="Google" id="ProtNLM"/>
    </source>
</evidence>
<keyword evidence="4" id="KW-1003">Cell membrane</keyword>
<feature type="transmembrane region" description="Helical" evidence="11">
    <location>
        <begin position="106"/>
        <end position="125"/>
    </location>
</feature>
<evidence type="ECO:0000313" key="12">
    <source>
        <dbReference type="EMBL" id="KAG8229117.1"/>
    </source>
</evidence>
<organism evidence="12 13">
    <name type="scientific">Ladona fulva</name>
    <name type="common">Scarce chaser dragonfly</name>
    <name type="synonym">Libellula fulva</name>
    <dbReference type="NCBI Taxonomy" id="123851"/>
    <lineage>
        <taxon>Eukaryota</taxon>
        <taxon>Metazoa</taxon>
        <taxon>Ecdysozoa</taxon>
        <taxon>Arthropoda</taxon>
        <taxon>Hexapoda</taxon>
        <taxon>Insecta</taxon>
        <taxon>Pterygota</taxon>
        <taxon>Palaeoptera</taxon>
        <taxon>Odonata</taxon>
        <taxon>Epiprocta</taxon>
        <taxon>Anisoptera</taxon>
        <taxon>Libelluloidea</taxon>
        <taxon>Libellulidae</taxon>
        <taxon>Ladona</taxon>
    </lineage>
</organism>
<feature type="transmembrane region" description="Helical" evidence="11">
    <location>
        <begin position="217"/>
        <end position="238"/>
    </location>
</feature>